<name>A0A8S2YYK5_9BILA</name>
<dbReference type="Proteomes" id="UP000681720">
    <property type="component" value="Unassembled WGS sequence"/>
</dbReference>
<organism evidence="2 3">
    <name type="scientific">Rotaria magnacalcarata</name>
    <dbReference type="NCBI Taxonomy" id="392030"/>
    <lineage>
        <taxon>Eukaryota</taxon>
        <taxon>Metazoa</taxon>
        <taxon>Spiralia</taxon>
        <taxon>Gnathifera</taxon>
        <taxon>Rotifera</taxon>
        <taxon>Eurotatoria</taxon>
        <taxon>Bdelloidea</taxon>
        <taxon>Philodinida</taxon>
        <taxon>Philodinidae</taxon>
        <taxon>Rotaria</taxon>
    </lineage>
</organism>
<sequence>MFEAQVDSSEITNPVYKNVEFDLEPNTIISSTLSSPAVLTIQHLPTSPTMKGP</sequence>
<evidence type="ECO:0000313" key="3">
    <source>
        <dbReference type="Proteomes" id="UP000681967"/>
    </source>
</evidence>
<dbReference type="EMBL" id="CAJOBJ010088946">
    <property type="protein sequence ID" value="CAF4533099.1"/>
    <property type="molecule type" value="Genomic_DNA"/>
</dbReference>
<evidence type="ECO:0000313" key="2">
    <source>
        <dbReference type="EMBL" id="CAF4587774.1"/>
    </source>
</evidence>
<comment type="caution">
    <text evidence="2">The sequence shown here is derived from an EMBL/GenBank/DDBJ whole genome shotgun (WGS) entry which is preliminary data.</text>
</comment>
<evidence type="ECO:0000313" key="1">
    <source>
        <dbReference type="EMBL" id="CAF4533099.1"/>
    </source>
</evidence>
<gene>
    <name evidence="2" type="ORF">BYL167_LOCUS39580</name>
    <name evidence="1" type="ORF">GIL414_LOCUS36107</name>
</gene>
<dbReference type="AlphaFoldDB" id="A0A8S2YYK5"/>
<proteinExistence type="predicted"/>
<dbReference type="Proteomes" id="UP000681967">
    <property type="component" value="Unassembled WGS sequence"/>
</dbReference>
<feature type="non-terminal residue" evidence="2">
    <location>
        <position position="53"/>
    </location>
</feature>
<protein>
    <submittedName>
        <fullName evidence="2">Uncharacterized protein</fullName>
    </submittedName>
</protein>
<reference evidence="2" key="1">
    <citation type="submission" date="2021-02" db="EMBL/GenBank/DDBJ databases">
        <authorList>
            <person name="Nowell W R."/>
        </authorList>
    </citation>
    <scope>NUCLEOTIDE SEQUENCE</scope>
</reference>
<dbReference type="EMBL" id="CAJOBH010095555">
    <property type="protein sequence ID" value="CAF4587774.1"/>
    <property type="molecule type" value="Genomic_DNA"/>
</dbReference>
<accession>A0A8S2YYK5</accession>